<gene>
    <name evidence="2" type="ORF">JOB18_012357</name>
</gene>
<dbReference type="Proteomes" id="UP000693946">
    <property type="component" value="Linkage Group LG8"/>
</dbReference>
<organism evidence="2 3">
    <name type="scientific">Solea senegalensis</name>
    <name type="common">Senegalese sole</name>
    <dbReference type="NCBI Taxonomy" id="28829"/>
    <lineage>
        <taxon>Eukaryota</taxon>
        <taxon>Metazoa</taxon>
        <taxon>Chordata</taxon>
        <taxon>Craniata</taxon>
        <taxon>Vertebrata</taxon>
        <taxon>Euteleostomi</taxon>
        <taxon>Actinopterygii</taxon>
        <taxon>Neopterygii</taxon>
        <taxon>Teleostei</taxon>
        <taxon>Neoteleostei</taxon>
        <taxon>Acanthomorphata</taxon>
        <taxon>Carangaria</taxon>
        <taxon>Pleuronectiformes</taxon>
        <taxon>Pleuronectoidei</taxon>
        <taxon>Soleidae</taxon>
        <taxon>Solea</taxon>
    </lineage>
</organism>
<dbReference type="AlphaFoldDB" id="A0AAV6PXA3"/>
<dbReference type="PANTHER" id="PTHR36688:SF2">
    <property type="entry name" value="ENDONUCLEASE_EXONUCLEASE_PHOSPHATASE DOMAIN-CONTAINING PROTEIN"/>
    <property type="match status" value="1"/>
</dbReference>
<dbReference type="PROSITE" id="PS50878">
    <property type="entry name" value="RT_POL"/>
    <property type="match status" value="1"/>
</dbReference>
<dbReference type="EMBL" id="JAGKHQ010000020">
    <property type="protein sequence ID" value="KAG7478908.1"/>
    <property type="molecule type" value="Genomic_DNA"/>
</dbReference>
<dbReference type="PANTHER" id="PTHR36688">
    <property type="entry name" value="ENDO/EXONUCLEASE/PHOSPHATASE DOMAIN-CONTAINING PROTEIN"/>
    <property type="match status" value="1"/>
</dbReference>
<reference evidence="2 3" key="1">
    <citation type="journal article" date="2021" name="Sci. Rep.">
        <title>Chromosome anchoring in Senegalese sole (Solea senegalensis) reveals sex-associated markers and genome rearrangements in flatfish.</title>
        <authorList>
            <person name="Guerrero-Cozar I."/>
            <person name="Gomez-Garrido J."/>
            <person name="Berbel C."/>
            <person name="Martinez-Blanch J.F."/>
            <person name="Alioto T."/>
            <person name="Claros M.G."/>
            <person name="Gagnaire P.A."/>
            <person name="Manchado M."/>
        </authorList>
    </citation>
    <scope>NUCLEOTIDE SEQUENCE [LARGE SCALE GENOMIC DNA]</scope>
    <source>
        <strain evidence="2">Sse05_10M</strain>
    </source>
</reference>
<keyword evidence="3" id="KW-1185">Reference proteome</keyword>
<proteinExistence type="predicted"/>
<dbReference type="InterPro" id="IPR000477">
    <property type="entry name" value="RT_dom"/>
</dbReference>
<dbReference type="InterPro" id="IPR052560">
    <property type="entry name" value="RdDP_mobile_element"/>
</dbReference>
<evidence type="ECO:0000259" key="1">
    <source>
        <dbReference type="PROSITE" id="PS50878"/>
    </source>
</evidence>
<evidence type="ECO:0000313" key="2">
    <source>
        <dbReference type="EMBL" id="KAG7478908.1"/>
    </source>
</evidence>
<evidence type="ECO:0000313" key="3">
    <source>
        <dbReference type="Proteomes" id="UP000693946"/>
    </source>
</evidence>
<feature type="domain" description="Reverse transcriptase" evidence="1">
    <location>
        <begin position="1"/>
        <end position="148"/>
    </location>
</feature>
<name>A0AAV6PXA3_SOLSE</name>
<protein>
    <recommendedName>
        <fullName evidence="1">Reverse transcriptase domain-containing protein</fullName>
    </recommendedName>
</protein>
<comment type="caution">
    <text evidence="2">The sequence shown here is derived from an EMBL/GenBank/DDBJ whole genome shotgun (WGS) entry which is preliminary data.</text>
</comment>
<dbReference type="Pfam" id="PF00078">
    <property type="entry name" value="RVT_1"/>
    <property type="match status" value="1"/>
</dbReference>
<sequence length="244" mass="27699">MIPDVQLVKFMMLMLQNRSFYVTTSSGERSRNRQLRNGLPQGSVLAPILFNIYIADNPATLGNKYLYADDSAIAAQAKTYEEIQTILEADISTLCRYFRLWHLKVSESKTVYFIYHLSTRLAKKELEVRMEGKKLSFDPVPVYLGVTLDHSLTFGPHLKNVTNKTSKRVNLVRKLCGREWGASLTTLLTSVLALVYSSAEYAAAAWSHSVHTKLDDVVLNDAMRIISDFKPTFVLNSFHELEDK</sequence>
<accession>A0AAV6PXA3</accession>